<sequence>MWRAGFVGWCEYPRDHGDPLARSVAFPFGRGPDRDFPLEPLRRHYAFVQGRGLWTKASVGASSHQ</sequence>
<name>A0A6J7BQ98_9ZZZZ</name>
<reference evidence="1" key="1">
    <citation type="submission" date="2020-05" db="EMBL/GenBank/DDBJ databases">
        <authorList>
            <person name="Chiriac C."/>
            <person name="Salcher M."/>
            <person name="Ghai R."/>
            <person name="Kavagutti S V."/>
        </authorList>
    </citation>
    <scope>NUCLEOTIDE SEQUENCE</scope>
</reference>
<evidence type="ECO:0000313" key="1">
    <source>
        <dbReference type="EMBL" id="CAB4847134.1"/>
    </source>
</evidence>
<protein>
    <submittedName>
        <fullName evidence="1">Unannotated protein</fullName>
    </submittedName>
</protein>
<dbReference type="AlphaFoldDB" id="A0A6J7BQ98"/>
<gene>
    <name evidence="1" type="ORF">UFOPK3268_00363</name>
    <name evidence="2" type="ORF">UFOPK3752_00852</name>
</gene>
<accession>A0A6J7BQ98</accession>
<proteinExistence type="predicted"/>
<dbReference type="EMBL" id="CAFBIZ010000029">
    <property type="protein sequence ID" value="CAB4847134.1"/>
    <property type="molecule type" value="Genomic_DNA"/>
</dbReference>
<evidence type="ECO:0000313" key="2">
    <source>
        <dbReference type="EMBL" id="CAB4937809.1"/>
    </source>
</evidence>
<dbReference type="EMBL" id="CAFBND010000026">
    <property type="protein sequence ID" value="CAB4937809.1"/>
    <property type="molecule type" value="Genomic_DNA"/>
</dbReference>
<organism evidence="1">
    <name type="scientific">freshwater metagenome</name>
    <dbReference type="NCBI Taxonomy" id="449393"/>
    <lineage>
        <taxon>unclassified sequences</taxon>
        <taxon>metagenomes</taxon>
        <taxon>ecological metagenomes</taxon>
    </lineage>
</organism>